<dbReference type="EC" id="2.7.11.1" evidence="1"/>
<dbReference type="SMART" id="SM00185">
    <property type="entry name" value="ARM"/>
    <property type="match status" value="4"/>
</dbReference>
<comment type="caution">
    <text evidence="10">The sequence shown here is derived from an EMBL/GenBank/DDBJ whole genome shotgun (WGS) entry which is preliminary data.</text>
</comment>
<dbReference type="InterPro" id="IPR000225">
    <property type="entry name" value="Armadillo"/>
</dbReference>
<dbReference type="InterPro" id="IPR011989">
    <property type="entry name" value="ARM-like"/>
</dbReference>
<feature type="domain" description="Protein kinase" evidence="9">
    <location>
        <begin position="4"/>
        <end position="267"/>
    </location>
</feature>
<accession>A0A210Q1P3</accession>
<reference evidence="10 11" key="1">
    <citation type="journal article" date="2017" name="Nat. Ecol. Evol.">
        <title>Scallop genome provides insights into evolution of bilaterian karyotype and development.</title>
        <authorList>
            <person name="Wang S."/>
            <person name="Zhang J."/>
            <person name="Jiao W."/>
            <person name="Li J."/>
            <person name="Xun X."/>
            <person name="Sun Y."/>
            <person name="Guo X."/>
            <person name="Huan P."/>
            <person name="Dong B."/>
            <person name="Zhang L."/>
            <person name="Hu X."/>
            <person name="Sun X."/>
            <person name="Wang J."/>
            <person name="Zhao C."/>
            <person name="Wang Y."/>
            <person name="Wang D."/>
            <person name="Huang X."/>
            <person name="Wang R."/>
            <person name="Lv J."/>
            <person name="Li Y."/>
            <person name="Zhang Z."/>
            <person name="Liu B."/>
            <person name="Lu W."/>
            <person name="Hui Y."/>
            <person name="Liang J."/>
            <person name="Zhou Z."/>
            <person name="Hou R."/>
            <person name="Li X."/>
            <person name="Liu Y."/>
            <person name="Li H."/>
            <person name="Ning X."/>
            <person name="Lin Y."/>
            <person name="Zhao L."/>
            <person name="Xing Q."/>
            <person name="Dou J."/>
            <person name="Li Y."/>
            <person name="Mao J."/>
            <person name="Guo H."/>
            <person name="Dou H."/>
            <person name="Li T."/>
            <person name="Mu C."/>
            <person name="Jiang W."/>
            <person name="Fu Q."/>
            <person name="Fu X."/>
            <person name="Miao Y."/>
            <person name="Liu J."/>
            <person name="Yu Q."/>
            <person name="Li R."/>
            <person name="Liao H."/>
            <person name="Li X."/>
            <person name="Kong Y."/>
            <person name="Jiang Z."/>
            <person name="Chourrout D."/>
            <person name="Li R."/>
            <person name="Bao Z."/>
        </authorList>
    </citation>
    <scope>NUCLEOTIDE SEQUENCE [LARGE SCALE GENOMIC DNA]</scope>
    <source>
        <strain evidence="10 11">PY_sf001</strain>
    </source>
</reference>
<evidence type="ECO:0000256" key="4">
    <source>
        <dbReference type="ARBA" id="ARBA00022741"/>
    </source>
</evidence>
<dbReference type="SUPFAM" id="SSF56112">
    <property type="entry name" value="Protein kinase-like (PK-like)"/>
    <property type="match status" value="1"/>
</dbReference>
<keyword evidence="2" id="KW-0723">Serine/threonine-protein kinase</keyword>
<dbReference type="SUPFAM" id="SSF48371">
    <property type="entry name" value="ARM repeat"/>
    <property type="match status" value="1"/>
</dbReference>
<dbReference type="PANTHER" id="PTHR24363:SF0">
    <property type="entry name" value="SERINE_THREONINE KINASE LIKE DOMAIN CONTAINING 1"/>
    <property type="match status" value="1"/>
</dbReference>
<keyword evidence="5 10" id="KW-0418">Kinase</keyword>
<evidence type="ECO:0000256" key="1">
    <source>
        <dbReference type="ARBA" id="ARBA00012513"/>
    </source>
</evidence>
<dbReference type="GO" id="GO:0005524">
    <property type="term" value="F:ATP binding"/>
    <property type="evidence" value="ECO:0007669"/>
    <property type="project" value="UniProtKB-KW"/>
</dbReference>
<protein>
    <recommendedName>
        <fullName evidence="1">non-specific serine/threonine protein kinase</fullName>
        <ecNumber evidence="1">2.7.11.1</ecNumber>
    </recommendedName>
</protein>
<keyword evidence="6" id="KW-0067">ATP-binding</keyword>
<dbReference type="GO" id="GO:0004713">
    <property type="term" value="F:protein tyrosine kinase activity"/>
    <property type="evidence" value="ECO:0007669"/>
    <property type="project" value="InterPro"/>
</dbReference>
<dbReference type="Proteomes" id="UP000242188">
    <property type="component" value="Unassembled WGS sequence"/>
</dbReference>
<name>A0A210Q1P3_MIZYE</name>
<dbReference type="Gene3D" id="1.10.510.10">
    <property type="entry name" value="Transferase(Phosphotransferase) domain 1"/>
    <property type="match status" value="1"/>
</dbReference>
<dbReference type="EMBL" id="NEDP02005240">
    <property type="protein sequence ID" value="OWF42663.1"/>
    <property type="molecule type" value="Genomic_DNA"/>
</dbReference>
<proteinExistence type="predicted"/>
<evidence type="ECO:0000313" key="10">
    <source>
        <dbReference type="EMBL" id="OWF42663.1"/>
    </source>
</evidence>
<comment type="catalytic activity">
    <reaction evidence="7">
        <text>L-threonyl-[protein] + ATP = O-phospho-L-threonyl-[protein] + ADP + H(+)</text>
        <dbReference type="Rhea" id="RHEA:46608"/>
        <dbReference type="Rhea" id="RHEA-COMP:11060"/>
        <dbReference type="Rhea" id="RHEA-COMP:11605"/>
        <dbReference type="ChEBI" id="CHEBI:15378"/>
        <dbReference type="ChEBI" id="CHEBI:30013"/>
        <dbReference type="ChEBI" id="CHEBI:30616"/>
        <dbReference type="ChEBI" id="CHEBI:61977"/>
        <dbReference type="ChEBI" id="CHEBI:456216"/>
        <dbReference type="EC" id="2.7.11.1"/>
    </reaction>
</comment>
<dbReference type="InterPro" id="IPR016024">
    <property type="entry name" value="ARM-type_fold"/>
</dbReference>
<dbReference type="PANTHER" id="PTHR24363">
    <property type="entry name" value="SERINE/THREONINE PROTEIN KINASE"/>
    <property type="match status" value="1"/>
</dbReference>
<gene>
    <name evidence="10" type="ORF">KP79_PYT04843</name>
</gene>
<dbReference type="GO" id="GO:0004674">
    <property type="term" value="F:protein serine/threonine kinase activity"/>
    <property type="evidence" value="ECO:0007669"/>
    <property type="project" value="UniProtKB-KW"/>
</dbReference>
<sequence length="659" mass="73354">MENYKIVQQLGQGAQATIFLAEKKDTGKSYVLKKVECFDESEANKAFRESQDLLSLEHPYVSGYNEFFIMWEKENSSVFMTIVMDYFPHGNLGTIMQKHRESKDVIPEEKIKNWVGQVIEGLIYVHQKGIIHRDLRPNNLYLQEEGSLKLGDFSVATVMGDTRTCTRATLSSANYLAPELEDTGFTPVTDIWSLGCILFELTTSTFYDEKQVIEKMKEAKEDAFVLEQVFEDVANHYSGELISLIRLMLKRKDRPSASDLKKNNKYVKVCVEMTDASQLEKRKRQKSARKENRIVPKEGGLIKVLEHLATNIDFEEQVLESLSTILEMCKESETLQVDATGKRLISVAMRNNLPQENIQITGCSIFNRLLVTGSSDKPGDAIFSSDVISIFPRVMEEHSSSAEVQQVAAASLMALACNSEAAEAIGFLGGVNHILDAMRRFPNNPELCATCCHALWSLSVIENNVKIVTSEKGLELVCNALKTHMNSPDVAEAACAALLSTTLNDENFEYVGDLDCVGLLISAIDTHTKNPKVVKNACMALASLVEPDEESAYRVLTNEATGGGHISGIPKVMSAYELHKDNAEVVESIATLLMELAEYDDVRAELRHLNVGPKVLSEIFKRFKENVDIMAPCEKALSRLQATIQQKAQAAAQQKALKT</sequence>
<keyword evidence="11" id="KW-1185">Reference proteome</keyword>
<organism evidence="10 11">
    <name type="scientific">Mizuhopecten yessoensis</name>
    <name type="common">Japanese scallop</name>
    <name type="synonym">Patinopecten yessoensis</name>
    <dbReference type="NCBI Taxonomy" id="6573"/>
    <lineage>
        <taxon>Eukaryota</taxon>
        <taxon>Metazoa</taxon>
        <taxon>Spiralia</taxon>
        <taxon>Lophotrochozoa</taxon>
        <taxon>Mollusca</taxon>
        <taxon>Bivalvia</taxon>
        <taxon>Autobranchia</taxon>
        <taxon>Pteriomorphia</taxon>
        <taxon>Pectinida</taxon>
        <taxon>Pectinoidea</taxon>
        <taxon>Pectinidae</taxon>
        <taxon>Mizuhopecten</taxon>
    </lineage>
</organism>
<evidence type="ECO:0000256" key="7">
    <source>
        <dbReference type="ARBA" id="ARBA00047899"/>
    </source>
</evidence>
<evidence type="ECO:0000313" key="11">
    <source>
        <dbReference type="Proteomes" id="UP000242188"/>
    </source>
</evidence>
<keyword evidence="3" id="KW-0808">Transferase</keyword>
<dbReference type="SMART" id="SM00220">
    <property type="entry name" value="S_TKc"/>
    <property type="match status" value="1"/>
</dbReference>
<dbReference type="PROSITE" id="PS50011">
    <property type="entry name" value="PROTEIN_KINASE_DOM"/>
    <property type="match status" value="1"/>
</dbReference>
<dbReference type="AlphaFoldDB" id="A0A210Q1P3"/>
<dbReference type="InterPro" id="IPR008266">
    <property type="entry name" value="Tyr_kinase_AS"/>
</dbReference>
<dbReference type="Gene3D" id="3.30.200.20">
    <property type="entry name" value="Phosphorylase Kinase, domain 1"/>
    <property type="match status" value="1"/>
</dbReference>
<dbReference type="SMART" id="SM00219">
    <property type="entry name" value="TyrKc"/>
    <property type="match status" value="1"/>
</dbReference>
<evidence type="ECO:0000259" key="9">
    <source>
        <dbReference type="PROSITE" id="PS50011"/>
    </source>
</evidence>
<evidence type="ECO:0000256" key="8">
    <source>
        <dbReference type="ARBA" id="ARBA00048679"/>
    </source>
</evidence>
<evidence type="ECO:0000256" key="5">
    <source>
        <dbReference type="ARBA" id="ARBA00022777"/>
    </source>
</evidence>
<dbReference type="Pfam" id="PF00069">
    <property type="entry name" value="Pkinase"/>
    <property type="match status" value="1"/>
</dbReference>
<dbReference type="InterPro" id="IPR011009">
    <property type="entry name" value="Kinase-like_dom_sf"/>
</dbReference>
<dbReference type="Pfam" id="PF23744">
    <property type="entry name" value="ARM_LRRK2"/>
    <property type="match status" value="1"/>
</dbReference>
<dbReference type="InterPro" id="IPR020635">
    <property type="entry name" value="Tyr_kinase_cat_dom"/>
</dbReference>
<dbReference type="InterPro" id="IPR000719">
    <property type="entry name" value="Prot_kinase_dom"/>
</dbReference>
<keyword evidence="4" id="KW-0547">Nucleotide-binding</keyword>
<evidence type="ECO:0000256" key="2">
    <source>
        <dbReference type="ARBA" id="ARBA00022527"/>
    </source>
</evidence>
<dbReference type="Gene3D" id="1.25.10.10">
    <property type="entry name" value="Leucine-rich Repeat Variant"/>
    <property type="match status" value="1"/>
</dbReference>
<evidence type="ECO:0000256" key="3">
    <source>
        <dbReference type="ARBA" id="ARBA00022679"/>
    </source>
</evidence>
<dbReference type="PROSITE" id="PS00109">
    <property type="entry name" value="PROTEIN_KINASE_TYR"/>
    <property type="match status" value="1"/>
</dbReference>
<comment type="catalytic activity">
    <reaction evidence="8">
        <text>L-seryl-[protein] + ATP = O-phospho-L-seryl-[protein] + ADP + H(+)</text>
        <dbReference type="Rhea" id="RHEA:17989"/>
        <dbReference type="Rhea" id="RHEA-COMP:9863"/>
        <dbReference type="Rhea" id="RHEA-COMP:11604"/>
        <dbReference type="ChEBI" id="CHEBI:15378"/>
        <dbReference type="ChEBI" id="CHEBI:29999"/>
        <dbReference type="ChEBI" id="CHEBI:30616"/>
        <dbReference type="ChEBI" id="CHEBI:83421"/>
        <dbReference type="ChEBI" id="CHEBI:456216"/>
        <dbReference type="EC" id="2.7.11.1"/>
    </reaction>
</comment>
<evidence type="ECO:0000256" key="6">
    <source>
        <dbReference type="ARBA" id="ARBA00022840"/>
    </source>
</evidence>
<dbReference type="OrthoDB" id="248923at2759"/>
<dbReference type="InterPro" id="IPR056597">
    <property type="entry name" value="ARM_LRRK2"/>
</dbReference>